<organism evidence="1 2">
    <name type="scientific">Coptis chinensis</name>
    <dbReference type="NCBI Taxonomy" id="261450"/>
    <lineage>
        <taxon>Eukaryota</taxon>
        <taxon>Viridiplantae</taxon>
        <taxon>Streptophyta</taxon>
        <taxon>Embryophyta</taxon>
        <taxon>Tracheophyta</taxon>
        <taxon>Spermatophyta</taxon>
        <taxon>Magnoliopsida</taxon>
        <taxon>Ranunculales</taxon>
        <taxon>Ranunculaceae</taxon>
        <taxon>Coptidoideae</taxon>
        <taxon>Coptis</taxon>
    </lineage>
</organism>
<keyword evidence="2" id="KW-1185">Reference proteome</keyword>
<sequence>QFVPKYYRHRSDSEDIVKLRIYWHAYDVRFVNQMIQGSRHPALEWVQVVNTVLISICSFDEPEIEYHVEILIRMNYHSWTSGDSVSSPGLKYLKLDLCNENFGKERDLEVVILTPSLVEFWIKALDKINGPKEGPKLDESEDAEKKNVELKEKFEGLCKLIRDFLGDKAMK</sequence>
<evidence type="ECO:0000313" key="1">
    <source>
        <dbReference type="EMBL" id="KAF9589921.1"/>
    </source>
</evidence>
<dbReference type="AlphaFoldDB" id="A0A835GYI3"/>
<evidence type="ECO:0000313" key="2">
    <source>
        <dbReference type="Proteomes" id="UP000631114"/>
    </source>
</evidence>
<accession>A0A835GYI3</accession>
<name>A0A835GYI3_9MAGN</name>
<proteinExistence type="predicted"/>
<reference evidence="1 2" key="1">
    <citation type="submission" date="2020-10" db="EMBL/GenBank/DDBJ databases">
        <title>The Coptis chinensis genome and diversification of protoberbering-type alkaloids.</title>
        <authorList>
            <person name="Wang B."/>
            <person name="Shu S."/>
            <person name="Song C."/>
            <person name="Liu Y."/>
        </authorList>
    </citation>
    <scope>NUCLEOTIDE SEQUENCE [LARGE SCALE GENOMIC DNA]</scope>
    <source>
        <strain evidence="1">HL-2020</strain>
        <tissue evidence="1">Leaf</tissue>
    </source>
</reference>
<feature type="non-terminal residue" evidence="1">
    <location>
        <position position="1"/>
    </location>
</feature>
<comment type="caution">
    <text evidence="1">The sequence shown here is derived from an EMBL/GenBank/DDBJ whole genome shotgun (WGS) entry which is preliminary data.</text>
</comment>
<protein>
    <submittedName>
        <fullName evidence="1">Uncharacterized protein</fullName>
    </submittedName>
</protein>
<dbReference type="EMBL" id="JADFTS010000009">
    <property type="protein sequence ID" value="KAF9589921.1"/>
    <property type="molecule type" value="Genomic_DNA"/>
</dbReference>
<dbReference type="Proteomes" id="UP000631114">
    <property type="component" value="Unassembled WGS sequence"/>
</dbReference>
<gene>
    <name evidence="1" type="ORF">IFM89_029537</name>
</gene>